<gene>
    <name evidence="2" type="ORF">V6N12_028352</name>
</gene>
<evidence type="ECO:0000256" key="1">
    <source>
        <dbReference type="SAM" id="MobiDB-lite"/>
    </source>
</evidence>
<organism evidence="2 3">
    <name type="scientific">Hibiscus sabdariffa</name>
    <name type="common">roselle</name>
    <dbReference type="NCBI Taxonomy" id="183260"/>
    <lineage>
        <taxon>Eukaryota</taxon>
        <taxon>Viridiplantae</taxon>
        <taxon>Streptophyta</taxon>
        <taxon>Embryophyta</taxon>
        <taxon>Tracheophyta</taxon>
        <taxon>Spermatophyta</taxon>
        <taxon>Magnoliopsida</taxon>
        <taxon>eudicotyledons</taxon>
        <taxon>Gunneridae</taxon>
        <taxon>Pentapetalae</taxon>
        <taxon>rosids</taxon>
        <taxon>malvids</taxon>
        <taxon>Malvales</taxon>
        <taxon>Malvaceae</taxon>
        <taxon>Malvoideae</taxon>
        <taxon>Hibiscus</taxon>
    </lineage>
</organism>
<dbReference type="EMBL" id="JBBPBM010000008">
    <property type="protein sequence ID" value="KAK8572297.1"/>
    <property type="molecule type" value="Genomic_DNA"/>
</dbReference>
<feature type="region of interest" description="Disordered" evidence="1">
    <location>
        <begin position="1"/>
        <end position="26"/>
    </location>
</feature>
<feature type="compositionally biased region" description="Acidic residues" evidence="1">
    <location>
        <begin position="111"/>
        <end position="121"/>
    </location>
</feature>
<evidence type="ECO:0000313" key="2">
    <source>
        <dbReference type="EMBL" id="KAK8572297.1"/>
    </source>
</evidence>
<keyword evidence="3" id="KW-1185">Reference proteome</keyword>
<feature type="compositionally biased region" description="Basic and acidic residues" evidence="1">
    <location>
        <begin position="1"/>
        <end position="11"/>
    </location>
</feature>
<evidence type="ECO:0000313" key="3">
    <source>
        <dbReference type="Proteomes" id="UP001472677"/>
    </source>
</evidence>
<comment type="caution">
    <text evidence="2">The sequence shown here is derived from an EMBL/GenBank/DDBJ whole genome shotgun (WGS) entry which is preliminary data.</text>
</comment>
<sequence length="128" mass="14541">MKDRENLEENRAVPTTTVPIVEEDGSLSEPYGPWIVAVDRRRRSRHSGWVGQELSNEARGTVQAHGSKFNVAYLESNPSWRTKAEWFPSDANVIDYEARKMQHGIEHDHDAMDDDDSDDSNVEAMNAI</sequence>
<feature type="region of interest" description="Disordered" evidence="1">
    <location>
        <begin position="104"/>
        <end position="128"/>
    </location>
</feature>
<proteinExistence type="predicted"/>
<protein>
    <submittedName>
        <fullName evidence="2">Uncharacterized protein</fullName>
    </submittedName>
</protein>
<accession>A0ABR2F5K7</accession>
<name>A0ABR2F5K7_9ROSI</name>
<dbReference type="Proteomes" id="UP001472677">
    <property type="component" value="Unassembled WGS sequence"/>
</dbReference>
<reference evidence="2 3" key="1">
    <citation type="journal article" date="2024" name="G3 (Bethesda)">
        <title>Genome assembly of Hibiscus sabdariffa L. provides insights into metabolisms of medicinal natural products.</title>
        <authorList>
            <person name="Kim T."/>
        </authorList>
    </citation>
    <scope>NUCLEOTIDE SEQUENCE [LARGE SCALE GENOMIC DNA]</scope>
    <source>
        <strain evidence="2">TK-2024</strain>
        <tissue evidence="2">Old leaves</tissue>
    </source>
</reference>